<keyword evidence="2" id="KW-0472">Membrane</keyword>
<dbReference type="AlphaFoldDB" id="D5ECX7"/>
<evidence type="ECO:0000256" key="2">
    <source>
        <dbReference type="SAM" id="Phobius"/>
    </source>
</evidence>
<dbReference type="EMBL" id="CP001997">
    <property type="protein sequence ID" value="ADE56409.1"/>
    <property type="molecule type" value="Genomic_DNA"/>
</dbReference>
<feature type="transmembrane region" description="Helical" evidence="2">
    <location>
        <begin position="157"/>
        <end position="182"/>
    </location>
</feature>
<comment type="similarity">
    <text evidence="1">Belongs to the peptidase A24 family.</text>
</comment>
<name>D5ECX7_AMICL</name>
<proteinExistence type="inferred from homology"/>
<evidence type="ECO:0000313" key="5">
    <source>
        <dbReference type="Proteomes" id="UP000002366"/>
    </source>
</evidence>
<dbReference type="HOGENOM" id="CLU_1222675_0_0_0"/>
<keyword evidence="2" id="KW-0812">Transmembrane</keyword>
<feature type="transmembrane region" description="Helical" evidence="2">
    <location>
        <begin position="194"/>
        <end position="222"/>
    </location>
</feature>
<gene>
    <name evidence="4" type="ordered locus">Amico_0264</name>
</gene>
<dbReference type="InterPro" id="IPR050882">
    <property type="entry name" value="Prepilin_peptidase/N-MTase"/>
</dbReference>
<dbReference type="InterPro" id="IPR000045">
    <property type="entry name" value="Prepilin_IV_endopep_pep"/>
</dbReference>
<dbReference type="Proteomes" id="UP000002366">
    <property type="component" value="Chromosome"/>
</dbReference>
<feature type="domain" description="Prepilin type IV endopeptidase peptidase" evidence="3">
    <location>
        <begin position="75"/>
        <end position="177"/>
    </location>
</feature>
<dbReference type="PANTHER" id="PTHR30487:SF0">
    <property type="entry name" value="PREPILIN LEADER PEPTIDASE_N-METHYLTRANSFERASE-RELATED"/>
    <property type="match status" value="1"/>
</dbReference>
<evidence type="ECO:0000313" key="4">
    <source>
        <dbReference type="EMBL" id="ADE56409.1"/>
    </source>
</evidence>
<dbReference type="KEGG" id="aco:Amico_0264"/>
<evidence type="ECO:0000256" key="1">
    <source>
        <dbReference type="ARBA" id="ARBA00005801"/>
    </source>
</evidence>
<reference evidence="4 5" key="1">
    <citation type="journal article" date="2010" name="Stand. Genomic Sci.">
        <title>Complete genome sequence of Aminobacterium colombiense type strain (ALA-1).</title>
        <authorList>
            <person name="Chertkov O."/>
            <person name="Sikorski J."/>
            <person name="Brambilla E."/>
            <person name="Lapidus A."/>
            <person name="Copeland A."/>
            <person name="Glavina Del Rio T."/>
            <person name="Nolan M."/>
            <person name="Lucas S."/>
            <person name="Tice H."/>
            <person name="Cheng J.F."/>
            <person name="Han C."/>
            <person name="Detter J.C."/>
            <person name="Bruce D."/>
            <person name="Tapia R."/>
            <person name="Goodwin L."/>
            <person name="Pitluck S."/>
            <person name="Liolios K."/>
            <person name="Ivanova N."/>
            <person name="Mavromatis K."/>
            <person name="Ovchinnikova G."/>
            <person name="Pati A."/>
            <person name="Chen A."/>
            <person name="Palaniappan K."/>
            <person name="Land M."/>
            <person name="Hauser L."/>
            <person name="Chang Y.J."/>
            <person name="Jeffries C.D."/>
            <person name="Spring S."/>
            <person name="Rohde M."/>
            <person name="Goker M."/>
            <person name="Bristow J."/>
            <person name="Eisen J.A."/>
            <person name="Markowitz V."/>
            <person name="Hugenholtz P."/>
            <person name="Kyrpides N.C."/>
            <person name="Klenk H.P."/>
        </authorList>
    </citation>
    <scope>NUCLEOTIDE SEQUENCE [LARGE SCALE GENOMIC DNA]</scope>
    <source>
        <strain evidence="5">DSM 12261 / ALA-1</strain>
    </source>
</reference>
<dbReference type="GO" id="GO:0005886">
    <property type="term" value="C:plasma membrane"/>
    <property type="evidence" value="ECO:0007669"/>
    <property type="project" value="TreeGrafter"/>
</dbReference>
<sequence length="226" mass="24597">MKKILLIPLCILFFILGALIEKFARNLTRDLCLSETSRFRSFFSRPWIPGAFFVVSGLLLFYVWGVSFSFFMAFLLTVGLFFSALTDLYSGYIFDAVPAVMGVGSFIFRWAAGTSPLLDGIMGALAGIVIMAFVRWISRGGMGIGDIKLIGGMGLGLGLPLTLYGLYIGILVGGIVAGWLLLTCRVHRKQPIPFGPFIALGGIIALATAPFLGTYFNIVLVWPWGC</sequence>
<dbReference type="GO" id="GO:0004190">
    <property type="term" value="F:aspartic-type endopeptidase activity"/>
    <property type="evidence" value="ECO:0007669"/>
    <property type="project" value="InterPro"/>
</dbReference>
<dbReference type="PANTHER" id="PTHR30487">
    <property type="entry name" value="TYPE 4 PREPILIN-LIKE PROTEINS LEADER PEPTIDE-PROCESSING ENZYME"/>
    <property type="match status" value="1"/>
</dbReference>
<accession>D5ECX7</accession>
<dbReference type="OrthoDB" id="9789291at2"/>
<dbReference type="Gene3D" id="1.20.120.1220">
    <property type="match status" value="1"/>
</dbReference>
<organism evidence="4 5">
    <name type="scientific">Aminobacterium colombiense (strain DSM 12261 / ALA-1)</name>
    <dbReference type="NCBI Taxonomy" id="572547"/>
    <lineage>
        <taxon>Bacteria</taxon>
        <taxon>Thermotogati</taxon>
        <taxon>Synergistota</taxon>
        <taxon>Synergistia</taxon>
        <taxon>Synergistales</taxon>
        <taxon>Aminobacteriaceae</taxon>
        <taxon>Aminobacterium</taxon>
    </lineage>
</organism>
<feature type="transmembrane region" description="Helical" evidence="2">
    <location>
        <begin position="44"/>
        <end position="63"/>
    </location>
</feature>
<dbReference type="STRING" id="572547.Amico_0264"/>
<dbReference type="eggNOG" id="COG1989">
    <property type="taxonomic scope" value="Bacteria"/>
</dbReference>
<evidence type="ECO:0000259" key="3">
    <source>
        <dbReference type="Pfam" id="PF01478"/>
    </source>
</evidence>
<dbReference type="GO" id="GO:0006465">
    <property type="term" value="P:signal peptide processing"/>
    <property type="evidence" value="ECO:0007669"/>
    <property type="project" value="TreeGrafter"/>
</dbReference>
<keyword evidence="2" id="KW-1133">Transmembrane helix</keyword>
<feature type="transmembrane region" description="Helical" evidence="2">
    <location>
        <begin position="92"/>
        <end position="110"/>
    </location>
</feature>
<dbReference type="Pfam" id="PF01478">
    <property type="entry name" value="Peptidase_A24"/>
    <property type="match status" value="1"/>
</dbReference>
<feature type="transmembrane region" description="Helical" evidence="2">
    <location>
        <begin position="117"/>
        <end position="137"/>
    </location>
</feature>
<protein>
    <submittedName>
        <fullName evidence="4">Peptidase A24A prepilin type IV</fullName>
    </submittedName>
</protein>
<keyword evidence="5" id="KW-1185">Reference proteome</keyword>
<dbReference type="RefSeq" id="WP_013047675.1">
    <property type="nucleotide sequence ID" value="NC_014011.1"/>
</dbReference>